<protein>
    <submittedName>
        <fullName evidence="1">Phage major capsid protein, P2 family</fullName>
    </submittedName>
</protein>
<dbReference type="Proteomes" id="UP000516666">
    <property type="component" value="Chromosome"/>
</dbReference>
<reference evidence="1 2" key="2">
    <citation type="submission" date="2020-09" db="EMBL/GenBank/DDBJ databases">
        <authorList>
            <person name="Chen F.-J."/>
            <person name="Lee Y.-T."/>
        </authorList>
    </citation>
    <scope>NUCLEOTIDE SEQUENCE [LARGE SCALE GENOMIC DNA]</scope>
    <source>
        <strain evidence="1 2">AS39</strain>
    </source>
</reference>
<dbReference type="RefSeq" id="WP_191012623.1">
    <property type="nucleotide sequence ID" value="NZ_CP061646.1"/>
</dbReference>
<dbReference type="EMBL" id="CP061646">
    <property type="protein sequence ID" value="QNX72871.1"/>
    <property type="molecule type" value="Genomic_DNA"/>
</dbReference>
<dbReference type="AlphaFoldDB" id="A0A7H2V938"/>
<reference evidence="2" key="1">
    <citation type="submission" date="2020-09" db="EMBL/GenBank/DDBJ databases">
        <title>Clinical and molecular characterization of Acinetobacter seifertii in Taiwan.</title>
        <authorList>
            <person name="Li L.-H."/>
            <person name="Yang Y.-S."/>
            <person name="Sun J.-R."/>
            <person name="Huang T.-W."/>
            <person name="Huang W.-C."/>
            <person name="Wang Y.-C."/>
            <person name="Kuo T.-H."/>
            <person name="Kuo S.-C."/>
            <person name="Chen T.-L."/>
        </authorList>
    </citation>
    <scope>NUCLEOTIDE SEQUENCE [LARGE SCALE GENOMIC DNA]</scope>
    <source>
        <strain evidence="2">AS39</strain>
    </source>
</reference>
<evidence type="ECO:0000313" key="1">
    <source>
        <dbReference type="EMBL" id="QNX72871.1"/>
    </source>
</evidence>
<organism evidence="1 2">
    <name type="scientific">Acinetobacter seifertii</name>
    <dbReference type="NCBI Taxonomy" id="1530123"/>
    <lineage>
        <taxon>Bacteria</taxon>
        <taxon>Pseudomonadati</taxon>
        <taxon>Pseudomonadota</taxon>
        <taxon>Gammaproteobacteria</taxon>
        <taxon>Moraxellales</taxon>
        <taxon>Moraxellaceae</taxon>
        <taxon>Acinetobacter</taxon>
        <taxon>Acinetobacter calcoaceticus/baumannii complex</taxon>
    </lineage>
</organism>
<name>A0A7H2V938_9GAMM</name>
<dbReference type="NCBIfam" id="TIGR01551">
    <property type="entry name" value="major_capsid_P2"/>
    <property type="match status" value="1"/>
</dbReference>
<evidence type="ECO:0000313" key="2">
    <source>
        <dbReference type="Proteomes" id="UP000516666"/>
    </source>
</evidence>
<dbReference type="InterPro" id="IPR006441">
    <property type="entry name" value="Phage_P2_GpN"/>
</dbReference>
<gene>
    <name evidence="1" type="ORF">IC776_02945</name>
</gene>
<accession>A0A7H2V938</accession>
<proteinExistence type="predicted"/>
<sequence length="336" mass="37583">MRNDTRLKFNHYTAEVARINNVGSATVQFTVDPAPAQALEEKVQLSSEFLGRINIQPVTDQTGEAIGLSVVKTIAGRTNTSGGKRRDPSDPTGFSKNTYACVETEFDIALPYKKIDAWARFNDFPEKWANACAQAIALNRIMIGWNGDHIADDTDRDAYPLLQDVNIGWLEKIRTRAPERYMKEVVAASGKVKVGKGGDYENLDALVQDAVNDLIDEVHQDATDLVVICGRQILNDKNFAIVNKDQDNQNALAGQVLIGQKQIGGLPAVRVPYFPEDAFLITSFDNLSIYYQEEAKRRFIREEPDAKRVADYQSSNEDYVIEAYEKVAFVENIEIL</sequence>
<dbReference type="Pfam" id="PF05125">
    <property type="entry name" value="Phage_cap_P2"/>
    <property type="match status" value="1"/>
</dbReference>